<keyword evidence="2" id="KW-1185">Reference proteome</keyword>
<organism evidence="1 2">
    <name type="scientific">Devosia epidermidihirudinis</name>
    <dbReference type="NCBI Taxonomy" id="1293439"/>
    <lineage>
        <taxon>Bacteria</taxon>
        <taxon>Pseudomonadati</taxon>
        <taxon>Pseudomonadota</taxon>
        <taxon>Alphaproteobacteria</taxon>
        <taxon>Hyphomicrobiales</taxon>
        <taxon>Devosiaceae</taxon>
        <taxon>Devosia</taxon>
    </lineage>
</organism>
<gene>
    <name evidence="1" type="ORF">WH87_02920</name>
</gene>
<accession>A0A0F5QJ58</accession>
<sequence>MRRIPIESGEWKKVPTVECFCRCYCLDGSPINFHSEWVKKYYPTHTKYVALTFMPLNTRTELFDVLVGVTVFQENLVIRVFYLQSLQLLKPVLILFDEHECVKWRLDRQG</sequence>
<name>A0A0F5QJ58_9HYPH</name>
<dbReference type="AlphaFoldDB" id="A0A0F5QJ58"/>
<protein>
    <submittedName>
        <fullName evidence="1">Uncharacterized protein</fullName>
    </submittedName>
</protein>
<dbReference type="Proteomes" id="UP000033411">
    <property type="component" value="Unassembled WGS sequence"/>
</dbReference>
<dbReference type="PATRIC" id="fig|1293439.3.peg.3804"/>
<proteinExistence type="predicted"/>
<dbReference type="EMBL" id="LANJ01000008">
    <property type="protein sequence ID" value="KKC40728.1"/>
    <property type="molecule type" value="Genomic_DNA"/>
</dbReference>
<evidence type="ECO:0000313" key="2">
    <source>
        <dbReference type="Proteomes" id="UP000033411"/>
    </source>
</evidence>
<evidence type="ECO:0000313" key="1">
    <source>
        <dbReference type="EMBL" id="KKC40728.1"/>
    </source>
</evidence>
<reference evidence="1 2" key="1">
    <citation type="submission" date="2015-03" db="EMBL/GenBank/DDBJ databases">
        <authorList>
            <person name="Lepp D."/>
            <person name="Hassan Y.I."/>
            <person name="Li X.-Z."/>
            <person name="Zhou T."/>
        </authorList>
    </citation>
    <scope>NUCLEOTIDE SEQUENCE [LARGE SCALE GENOMIC DNA]</scope>
    <source>
        <strain evidence="1 2">E84</strain>
    </source>
</reference>
<comment type="caution">
    <text evidence="1">The sequence shown here is derived from an EMBL/GenBank/DDBJ whole genome shotgun (WGS) entry which is preliminary data.</text>
</comment>